<dbReference type="HAMAP" id="MF_01518">
    <property type="entry name" value="Adenine_deamin"/>
    <property type="match status" value="1"/>
</dbReference>
<dbReference type="EC" id="3.5.4.2" evidence="2 6"/>
<dbReference type="SUPFAM" id="SSF51338">
    <property type="entry name" value="Composite domain of metallo-dependent hydrolases"/>
    <property type="match status" value="1"/>
</dbReference>
<dbReference type="Pfam" id="PF01979">
    <property type="entry name" value="Amidohydro_1"/>
    <property type="match status" value="1"/>
</dbReference>
<comment type="catalytic activity">
    <reaction evidence="5 6">
        <text>adenine + H2O + H(+) = hypoxanthine + NH4(+)</text>
        <dbReference type="Rhea" id="RHEA:23688"/>
        <dbReference type="ChEBI" id="CHEBI:15377"/>
        <dbReference type="ChEBI" id="CHEBI:15378"/>
        <dbReference type="ChEBI" id="CHEBI:16708"/>
        <dbReference type="ChEBI" id="CHEBI:17368"/>
        <dbReference type="ChEBI" id="CHEBI:28938"/>
        <dbReference type="EC" id="3.5.4.2"/>
    </reaction>
</comment>
<dbReference type="EMBL" id="JXJQ01000011">
    <property type="protein sequence ID" value="KJY60462.1"/>
    <property type="molecule type" value="Genomic_DNA"/>
</dbReference>
<protein>
    <recommendedName>
        <fullName evidence="2 6">Adenine deaminase</fullName>
        <shortName evidence="6">Adenase</shortName>
        <shortName evidence="6">Adenine aminase</shortName>
        <ecNumber evidence="2 6">3.5.4.2</ecNumber>
    </recommendedName>
</protein>
<dbReference type="InterPro" id="IPR006679">
    <property type="entry name" value="Adenine_deam"/>
</dbReference>
<dbReference type="InterPro" id="IPR011059">
    <property type="entry name" value="Metal-dep_hydrolase_composite"/>
</dbReference>
<dbReference type="Gene3D" id="2.30.40.10">
    <property type="entry name" value="Urease, subunit C, domain 1"/>
    <property type="match status" value="1"/>
</dbReference>
<dbReference type="InterPro" id="IPR032466">
    <property type="entry name" value="Metal_Hydrolase"/>
</dbReference>
<feature type="domain" description="Adenine deaminase C-terminal" evidence="8">
    <location>
        <begin position="418"/>
        <end position="578"/>
    </location>
</feature>
<dbReference type="STRING" id="1218492.JG30_15890"/>
<sequence length="593" mass="64120">MTTVAALKQYIDAGAAKMPADLVIENGTLVNVNTGEYYPANVAVFQQRIVAVDEDVSAYVGSQTRHLDAQGQYLVPGLLDSHIHVECSKLSLTRFAQAVLPHGTTSIVSGLDEYIAALGLDDLSEIFTEIENLPFKVFWGLPYKTPYTIPASTIKYNVTAKDHQQYQPQANCYGVWETVREAVEIKDEDTLQALSIAQKYHKPIFGCAPLARGVELNQYLMSGVCLDHESYSPEELLEKARKGMHVVLRESSVTHFLADNIQAITKSASGVAQHTSFCTDDVNVTDLLNQGHLDHVIRLAIAAGVSPMTAIQMATINGAQAYHLEDQIGSIAPGKAADILLVDDPAAFHVQTVISKGQVVFANQQLQMTFTPPKRSPQLSGQLKHDLLQAADFNYTVDLNQGHAQVTTIHSVGPFMRRPKTVELAVQDHLVLPDVQQDTAAVSVIERYGVNHNHARGFISGWSLQQGALATSAAPDDNNLVVAGVNTQDMALAANTLIQCGGGQVAVLNGQVLALLKLPLGGITTDLEPQAVADQEKKLKAAAQQLGCQLPDPFFYLSFLPITAIPELAITDGGNVDYPKLAYFDPIVNLTAN</sequence>
<evidence type="ECO:0000256" key="6">
    <source>
        <dbReference type="HAMAP-Rule" id="MF_01518"/>
    </source>
</evidence>
<evidence type="ECO:0000256" key="3">
    <source>
        <dbReference type="ARBA" id="ARBA00022801"/>
    </source>
</evidence>
<dbReference type="AlphaFoldDB" id="A0A0F4LNR0"/>
<dbReference type="HOGENOM" id="CLU_027935_0_0_9"/>
<comment type="similarity">
    <text evidence="1 6">Belongs to the metallo-dependent hydrolases superfamily. Adenine deaminase family.</text>
</comment>
<comment type="cofactor">
    <cofactor evidence="6">
        <name>Mn(2+)</name>
        <dbReference type="ChEBI" id="CHEBI:29035"/>
    </cofactor>
</comment>
<dbReference type="PANTHER" id="PTHR11113:SF2">
    <property type="entry name" value="ADENINE DEAMINASE"/>
    <property type="match status" value="1"/>
</dbReference>
<evidence type="ECO:0000313" key="9">
    <source>
        <dbReference type="EMBL" id="KJY60462.1"/>
    </source>
</evidence>
<evidence type="ECO:0000256" key="2">
    <source>
        <dbReference type="ARBA" id="ARBA00012782"/>
    </source>
</evidence>
<keyword evidence="10" id="KW-1185">Reference proteome</keyword>
<keyword evidence="3 6" id="KW-0378">Hydrolase</keyword>
<accession>A0A0F4LNR0</accession>
<evidence type="ECO:0000259" key="7">
    <source>
        <dbReference type="Pfam" id="PF01979"/>
    </source>
</evidence>
<evidence type="ECO:0000256" key="1">
    <source>
        <dbReference type="ARBA" id="ARBA00006773"/>
    </source>
</evidence>
<keyword evidence="4 6" id="KW-0464">Manganese</keyword>
<dbReference type="Pfam" id="PF13382">
    <property type="entry name" value="Adenine_deam_C"/>
    <property type="match status" value="1"/>
</dbReference>
<dbReference type="RefSeq" id="WP_046317817.1">
    <property type="nucleotide sequence ID" value="NZ_JBHSZT010000003.1"/>
</dbReference>
<dbReference type="PATRIC" id="fig|1218492.5.peg.1646"/>
<evidence type="ECO:0000256" key="5">
    <source>
        <dbReference type="ARBA" id="ARBA00047720"/>
    </source>
</evidence>
<organism evidence="9 10">
    <name type="scientific">Bombilactobacillus mellifer</name>
    <dbReference type="NCBI Taxonomy" id="1218492"/>
    <lineage>
        <taxon>Bacteria</taxon>
        <taxon>Bacillati</taxon>
        <taxon>Bacillota</taxon>
        <taxon>Bacilli</taxon>
        <taxon>Lactobacillales</taxon>
        <taxon>Lactobacillaceae</taxon>
        <taxon>Bombilactobacillus</taxon>
    </lineage>
</organism>
<proteinExistence type="inferred from homology"/>
<evidence type="ECO:0000313" key="10">
    <source>
        <dbReference type="Proteomes" id="UP000033558"/>
    </source>
</evidence>
<dbReference type="GO" id="GO:0000034">
    <property type="term" value="F:adenine deaminase activity"/>
    <property type="evidence" value="ECO:0007669"/>
    <property type="project" value="UniProtKB-UniRule"/>
</dbReference>
<dbReference type="InterPro" id="IPR006680">
    <property type="entry name" value="Amidohydro-rel"/>
</dbReference>
<dbReference type="PANTHER" id="PTHR11113">
    <property type="entry name" value="N-ACETYLGLUCOSAMINE-6-PHOSPHATE DEACETYLASE"/>
    <property type="match status" value="1"/>
</dbReference>
<feature type="domain" description="Amidohydrolase-related" evidence="7">
    <location>
        <begin position="73"/>
        <end position="360"/>
    </location>
</feature>
<evidence type="ECO:0000256" key="4">
    <source>
        <dbReference type="ARBA" id="ARBA00023211"/>
    </source>
</evidence>
<dbReference type="Gene3D" id="3.20.20.140">
    <property type="entry name" value="Metal-dependent hydrolases"/>
    <property type="match status" value="1"/>
</dbReference>
<dbReference type="Proteomes" id="UP000033558">
    <property type="component" value="Unassembled WGS sequence"/>
</dbReference>
<dbReference type="InterPro" id="IPR026912">
    <property type="entry name" value="Adenine_deam_C"/>
</dbReference>
<reference evidence="9 10" key="1">
    <citation type="submission" date="2015-01" db="EMBL/GenBank/DDBJ databases">
        <title>Comparative genomics of the lactic acid bacteria isolated from the honey bee gut.</title>
        <authorList>
            <person name="Ellegaard K.M."/>
            <person name="Tamarit D."/>
            <person name="Javelind E."/>
            <person name="Olofsson T."/>
            <person name="Andersson S.G."/>
            <person name="Vasquez A."/>
        </authorList>
    </citation>
    <scope>NUCLEOTIDE SEQUENCE [LARGE SCALE GENOMIC DNA]</scope>
    <source>
        <strain evidence="9 10">Bin4</strain>
    </source>
</reference>
<dbReference type="SUPFAM" id="SSF51556">
    <property type="entry name" value="Metallo-dependent hydrolases"/>
    <property type="match status" value="1"/>
</dbReference>
<evidence type="ECO:0000259" key="8">
    <source>
        <dbReference type="Pfam" id="PF13382"/>
    </source>
</evidence>
<dbReference type="GO" id="GO:0006146">
    <property type="term" value="P:adenine catabolic process"/>
    <property type="evidence" value="ECO:0007669"/>
    <property type="project" value="InterPro"/>
</dbReference>
<comment type="caution">
    <text evidence="9">The sequence shown here is derived from an EMBL/GenBank/DDBJ whole genome shotgun (WGS) entry which is preliminary data.</text>
</comment>
<gene>
    <name evidence="6 9" type="primary">ade</name>
    <name evidence="9" type="ORF">JG30_15890</name>
</gene>
<name>A0A0F4LNR0_9LACO</name>